<feature type="region of interest" description="Disordered" evidence="4">
    <location>
        <begin position="66"/>
        <end position="97"/>
    </location>
</feature>
<dbReference type="GO" id="GO:0034974">
    <property type="term" value="C:Swi5-Swi2 complex"/>
    <property type="evidence" value="ECO:0007669"/>
    <property type="project" value="TreeGrafter"/>
</dbReference>
<evidence type="ECO:0000256" key="2">
    <source>
        <dbReference type="ARBA" id="ARBA00022763"/>
    </source>
</evidence>
<dbReference type="GO" id="GO:0000709">
    <property type="term" value="P:meiotic joint molecule formation"/>
    <property type="evidence" value="ECO:0007669"/>
    <property type="project" value="TreeGrafter"/>
</dbReference>
<dbReference type="PANTHER" id="PTHR28529:SF2">
    <property type="entry name" value="DNA REPAIR PROTEIN SWI5 HOMOLOG"/>
    <property type="match status" value="1"/>
</dbReference>
<dbReference type="GO" id="GO:0032798">
    <property type="term" value="C:Swi5-Sfr1 complex"/>
    <property type="evidence" value="ECO:0007669"/>
    <property type="project" value="TreeGrafter"/>
</dbReference>
<feature type="region of interest" description="Disordered" evidence="4">
    <location>
        <begin position="1"/>
        <end position="46"/>
    </location>
</feature>
<dbReference type="GeneID" id="54477995"/>
<keyword evidence="3" id="KW-0234">DNA repair</keyword>
<sequence>MATKEAAQPASNSADAKEQNITSSASSDPSPTHPDSEANLTSTPRLQALEAKTTALRTTLASLESQRSALVAQATSPSNSASSHHTSEEDETRSALATASAAIKHHIALLQKYNEIKDIGQGLMGFIADERGVRIADVMEEFGVDGKD</sequence>
<keyword evidence="2" id="KW-0227">DNA damage</keyword>
<protein>
    <submittedName>
        <fullName evidence="5">Swi5-domain-containing protein</fullName>
    </submittedName>
</protein>
<dbReference type="Pfam" id="PF07061">
    <property type="entry name" value="Swi5"/>
    <property type="match status" value="1"/>
</dbReference>
<evidence type="ECO:0000256" key="3">
    <source>
        <dbReference type="ARBA" id="ARBA00023204"/>
    </source>
</evidence>
<reference evidence="5" key="1">
    <citation type="journal article" date="2020" name="Stud. Mycol.">
        <title>101 Dothideomycetes genomes: a test case for predicting lifestyles and emergence of pathogens.</title>
        <authorList>
            <person name="Haridas S."/>
            <person name="Albert R."/>
            <person name="Binder M."/>
            <person name="Bloem J."/>
            <person name="Labutti K."/>
            <person name="Salamov A."/>
            <person name="Andreopoulos B."/>
            <person name="Baker S."/>
            <person name="Barry K."/>
            <person name="Bills G."/>
            <person name="Bluhm B."/>
            <person name="Cannon C."/>
            <person name="Castanera R."/>
            <person name="Culley D."/>
            <person name="Daum C."/>
            <person name="Ezra D."/>
            <person name="Gonzalez J."/>
            <person name="Henrissat B."/>
            <person name="Kuo A."/>
            <person name="Liang C."/>
            <person name="Lipzen A."/>
            <person name="Lutzoni F."/>
            <person name="Magnuson J."/>
            <person name="Mondo S."/>
            <person name="Nolan M."/>
            <person name="Ohm R."/>
            <person name="Pangilinan J."/>
            <person name="Park H.-J."/>
            <person name="Ramirez L."/>
            <person name="Alfaro M."/>
            <person name="Sun H."/>
            <person name="Tritt A."/>
            <person name="Yoshinaga Y."/>
            <person name="Zwiers L.-H."/>
            <person name="Turgeon B."/>
            <person name="Goodwin S."/>
            <person name="Spatafora J."/>
            <person name="Crous P."/>
            <person name="Grigoriev I."/>
        </authorList>
    </citation>
    <scope>NUCLEOTIDE SEQUENCE</scope>
    <source>
        <strain evidence="5">CBS 113389</strain>
    </source>
</reference>
<dbReference type="InterPro" id="IPR010760">
    <property type="entry name" value="DNA-repair_Swi5"/>
</dbReference>
<feature type="compositionally biased region" description="Polar residues" evidence="4">
    <location>
        <begin position="9"/>
        <end position="30"/>
    </location>
</feature>
<dbReference type="EMBL" id="MU001634">
    <property type="protein sequence ID" value="KAF2484490.1"/>
    <property type="molecule type" value="Genomic_DNA"/>
</dbReference>
<keyword evidence="6" id="KW-1185">Reference proteome</keyword>
<name>A0A6A6PWJ3_9PEZI</name>
<dbReference type="Proteomes" id="UP000799767">
    <property type="component" value="Unassembled WGS sequence"/>
</dbReference>
<comment type="similarity">
    <text evidence="1">Belongs to the SWI5/SAE3 family.</text>
</comment>
<dbReference type="OrthoDB" id="255837at2759"/>
<organism evidence="5 6">
    <name type="scientific">Neohortaea acidophila</name>
    <dbReference type="NCBI Taxonomy" id="245834"/>
    <lineage>
        <taxon>Eukaryota</taxon>
        <taxon>Fungi</taxon>
        <taxon>Dikarya</taxon>
        <taxon>Ascomycota</taxon>
        <taxon>Pezizomycotina</taxon>
        <taxon>Dothideomycetes</taxon>
        <taxon>Dothideomycetidae</taxon>
        <taxon>Mycosphaerellales</taxon>
        <taxon>Teratosphaeriaceae</taxon>
        <taxon>Neohortaea</taxon>
    </lineage>
</organism>
<dbReference type="AlphaFoldDB" id="A0A6A6PWJ3"/>
<dbReference type="RefSeq" id="XP_033591059.1">
    <property type="nucleotide sequence ID" value="XM_033736993.1"/>
</dbReference>
<evidence type="ECO:0000313" key="5">
    <source>
        <dbReference type="EMBL" id="KAF2484490.1"/>
    </source>
</evidence>
<evidence type="ECO:0000256" key="4">
    <source>
        <dbReference type="SAM" id="MobiDB-lite"/>
    </source>
</evidence>
<feature type="compositionally biased region" description="Low complexity" evidence="4">
    <location>
        <begin position="74"/>
        <end position="84"/>
    </location>
</feature>
<dbReference type="PANTHER" id="PTHR28529">
    <property type="entry name" value="DNA REPAIR PROTEIN SWI5 HOMOLOG"/>
    <property type="match status" value="1"/>
</dbReference>
<gene>
    <name evidence="5" type="ORF">BDY17DRAFT_323336</name>
</gene>
<dbReference type="Gene3D" id="1.20.5.170">
    <property type="match status" value="1"/>
</dbReference>
<evidence type="ECO:0000313" key="6">
    <source>
        <dbReference type="Proteomes" id="UP000799767"/>
    </source>
</evidence>
<dbReference type="GO" id="GO:0010772">
    <property type="term" value="P:meiotic DNA recombinase assembly involved in reciprocal meiotic recombination"/>
    <property type="evidence" value="ECO:0007669"/>
    <property type="project" value="TreeGrafter"/>
</dbReference>
<proteinExistence type="inferred from homology"/>
<accession>A0A6A6PWJ3</accession>
<evidence type="ECO:0000256" key="1">
    <source>
        <dbReference type="ARBA" id="ARBA00008060"/>
    </source>
</evidence>